<dbReference type="RefSeq" id="XP_013763089.1">
    <property type="nucleotide sequence ID" value="XM_013907635.1"/>
</dbReference>
<dbReference type="InterPro" id="IPR013083">
    <property type="entry name" value="Znf_RING/FYVE/PHD"/>
</dbReference>
<reference evidence="7 8" key="1">
    <citation type="submission" date="2010-05" db="EMBL/GenBank/DDBJ databases">
        <title>The Genome Sequence of Thecamonas trahens ATCC 50062.</title>
        <authorList>
            <consortium name="The Broad Institute Genome Sequencing Platform"/>
            <person name="Russ C."/>
            <person name="Cuomo C."/>
            <person name="Shea T."/>
            <person name="Young S.K."/>
            <person name="Zeng Q."/>
            <person name="Koehrsen M."/>
            <person name="Haas B."/>
            <person name="Borodovsky M."/>
            <person name="Guigo R."/>
            <person name="Alvarado L."/>
            <person name="Berlin A."/>
            <person name="Bochicchio J."/>
            <person name="Borenstein D."/>
            <person name="Chapman S."/>
            <person name="Chen Z."/>
            <person name="Freedman E."/>
            <person name="Gellesch M."/>
            <person name="Goldberg J."/>
            <person name="Griggs A."/>
            <person name="Gujja S."/>
            <person name="Heilman E."/>
            <person name="Heiman D."/>
            <person name="Hepburn T."/>
            <person name="Howarth C."/>
            <person name="Jen D."/>
            <person name="Larson L."/>
            <person name="Mehta T."/>
            <person name="Park D."/>
            <person name="Pearson M."/>
            <person name="Roberts A."/>
            <person name="Saif S."/>
            <person name="Shenoy N."/>
            <person name="Sisk P."/>
            <person name="Stolte C."/>
            <person name="Sykes S."/>
            <person name="Thomson T."/>
            <person name="Walk T."/>
            <person name="White J."/>
            <person name="Yandava C."/>
            <person name="Burger G."/>
            <person name="Gray M.W."/>
            <person name="Holland P.W.H."/>
            <person name="King N."/>
            <person name="Lang F.B.F."/>
            <person name="Roger A.J."/>
            <person name="Ruiz-Trillo I."/>
            <person name="Lander E."/>
            <person name="Nusbaum C."/>
        </authorList>
    </citation>
    <scope>NUCLEOTIDE SEQUENCE [LARGE SCALE GENOMIC DNA]</scope>
    <source>
        <strain evidence="7 8">ATCC 50062</strain>
    </source>
</reference>
<name>A0A0L0D1J6_THETB</name>
<dbReference type="Proteomes" id="UP000054408">
    <property type="component" value="Unassembled WGS sequence"/>
</dbReference>
<feature type="compositionally biased region" description="Basic and acidic residues" evidence="5">
    <location>
        <begin position="94"/>
        <end position="103"/>
    </location>
</feature>
<dbReference type="PANTHER" id="PTHR10131">
    <property type="entry name" value="TNF RECEPTOR ASSOCIATED FACTOR"/>
    <property type="match status" value="1"/>
</dbReference>
<dbReference type="SUPFAM" id="SSF57850">
    <property type="entry name" value="RING/U-box"/>
    <property type="match status" value="1"/>
</dbReference>
<protein>
    <recommendedName>
        <fullName evidence="6">RING-type domain-containing protein</fullName>
    </recommendedName>
</protein>
<evidence type="ECO:0000256" key="5">
    <source>
        <dbReference type="SAM" id="MobiDB-lite"/>
    </source>
</evidence>
<dbReference type="GO" id="GO:0004842">
    <property type="term" value="F:ubiquitin-protein transferase activity"/>
    <property type="evidence" value="ECO:0007669"/>
    <property type="project" value="InterPro"/>
</dbReference>
<keyword evidence="2 4" id="KW-0863">Zinc-finger</keyword>
<dbReference type="STRING" id="461836.A0A0L0D1J6"/>
<dbReference type="EMBL" id="GL349433">
    <property type="protein sequence ID" value="KNC46112.1"/>
    <property type="molecule type" value="Genomic_DNA"/>
</dbReference>
<dbReference type="PROSITE" id="PS50089">
    <property type="entry name" value="ZF_RING_2"/>
    <property type="match status" value="1"/>
</dbReference>
<evidence type="ECO:0000313" key="8">
    <source>
        <dbReference type="Proteomes" id="UP000054408"/>
    </source>
</evidence>
<organism evidence="7 8">
    <name type="scientific">Thecamonas trahens ATCC 50062</name>
    <dbReference type="NCBI Taxonomy" id="461836"/>
    <lineage>
        <taxon>Eukaryota</taxon>
        <taxon>Apusozoa</taxon>
        <taxon>Apusomonadida</taxon>
        <taxon>Apusomonadidae</taxon>
        <taxon>Thecamonas</taxon>
    </lineage>
</organism>
<dbReference type="SMART" id="SM00504">
    <property type="entry name" value="Ubox"/>
    <property type="match status" value="1"/>
</dbReference>
<evidence type="ECO:0000256" key="4">
    <source>
        <dbReference type="PROSITE-ProRule" id="PRU00175"/>
    </source>
</evidence>
<evidence type="ECO:0000256" key="2">
    <source>
        <dbReference type="ARBA" id="ARBA00022771"/>
    </source>
</evidence>
<feature type="region of interest" description="Disordered" evidence="5">
    <location>
        <begin position="49"/>
        <end position="117"/>
    </location>
</feature>
<dbReference type="Gene3D" id="3.30.40.10">
    <property type="entry name" value="Zinc/RING finger domain, C3HC4 (zinc finger)"/>
    <property type="match status" value="1"/>
</dbReference>
<evidence type="ECO:0000259" key="6">
    <source>
        <dbReference type="PROSITE" id="PS50089"/>
    </source>
</evidence>
<dbReference type="Pfam" id="PF13923">
    <property type="entry name" value="zf-C3HC4_2"/>
    <property type="match status" value="1"/>
</dbReference>
<evidence type="ECO:0000313" key="7">
    <source>
        <dbReference type="EMBL" id="KNC46112.1"/>
    </source>
</evidence>
<dbReference type="PROSITE" id="PS00518">
    <property type="entry name" value="ZF_RING_1"/>
    <property type="match status" value="1"/>
</dbReference>
<dbReference type="GO" id="GO:0008270">
    <property type="term" value="F:zinc ion binding"/>
    <property type="evidence" value="ECO:0007669"/>
    <property type="project" value="UniProtKB-KW"/>
</dbReference>
<feature type="region of interest" description="Disordered" evidence="5">
    <location>
        <begin position="1"/>
        <end position="25"/>
    </location>
</feature>
<keyword evidence="3" id="KW-0862">Zinc</keyword>
<accession>A0A0L0D1J6</accession>
<dbReference type="eggNOG" id="KOG0297">
    <property type="taxonomic scope" value="Eukaryota"/>
</dbReference>
<dbReference type="GO" id="GO:0016567">
    <property type="term" value="P:protein ubiquitination"/>
    <property type="evidence" value="ECO:0007669"/>
    <property type="project" value="InterPro"/>
</dbReference>
<dbReference type="InterPro" id="IPR003613">
    <property type="entry name" value="Ubox_domain"/>
</dbReference>
<proteinExistence type="predicted"/>
<keyword evidence="1" id="KW-0479">Metal-binding</keyword>
<sequence length="310" mass="33162">MTIVSAPDEWLDAESESASWAGQSESATYELINSGSGSSSLQVVDLTAIESGSGSGLAEPSRPTRSTRSRRAATRTTRTRATRNTRTRTTRATRQSERSEPARKKAKPLPPDSENDVPALPRKFVRAEWVAKHFTCPICCDVFQGPLRAPCGHTFCTSCILTWLQHAESCPMDRAALTPDNLHADLIVANVIDDEDTVCPFYSHGCAWVGKAGVLDAHAHKDCSFNPALLPAFVREGAAGPSTPKTTAAVLASLDEETEDGVPSPGVMPLRMRLYRNASSGAADLLANMFTSRSAASISLDAPSPSPPPR</sequence>
<evidence type="ECO:0000256" key="1">
    <source>
        <dbReference type="ARBA" id="ARBA00022723"/>
    </source>
</evidence>
<dbReference type="PANTHER" id="PTHR10131:SF94">
    <property type="entry name" value="TNF RECEPTOR-ASSOCIATED FACTOR 4"/>
    <property type="match status" value="1"/>
</dbReference>
<dbReference type="AlphaFoldDB" id="A0A0L0D1J6"/>
<feature type="compositionally biased region" description="Basic residues" evidence="5">
    <location>
        <begin position="65"/>
        <end position="91"/>
    </location>
</feature>
<feature type="compositionally biased region" description="Polar residues" evidence="5">
    <location>
        <begin position="16"/>
        <end position="25"/>
    </location>
</feature>
<feature type="domain" description="RING-type" evidence="6">
    <location>
        <begin position="136"/>
        <end position="174"/>
    </location>
</feature>
<keyword evidence="8" id="KW-1185">Reference proteome</keyword>
<dbReference type="OrthoDB" id="1630758at2759"/>
<dbReference type="InterPro" id="IPR001841">
    <property type="entry name" value="Znf_RING"/>
</dbReference>
<evidence type="ECO:0000256" key="3">
    <source>
        <dbReference type="ARBA" id="ARBA00022833"/>
    </source>
</evidence>
<gene>
    <name evidence="7" type="ORF">AMSG_00230</name>
</gene>
<dbReference type="GeneID" id="25560046"/>
<dbReference type="InterPro" id="IPR017907">
    <property type="entry name" value="Znf_RING_CS"/>
</dbReference>
<dbReference type="SMART" id="SM00184">
    <property type="entry name" value="RING"/>
    <property type="match status" value="1"/>
</dbReference>